<dbReference type="InterPro" id="IPR044840">
    <property type="entry name" value="Nup188"/>
</dbReference>
<evidence type="ECO:0000313" key="2">
    <source>
        <dbReference type="Proteomes" id="UP001516400"/>
    </source>
</evidence>
<proteinExistence type="predicted"/>
<organism evidence="1 2">
    <name type="scientific">Cryptolaemus montrouzieri</name>
    <dbReference type="NCBI Taxonomy" id="559131"/>
    <lineage>
        <taxon>Eukaryota</taxon>
        <taxon>Metazoa</taxon>
        <taxon>Ecdysozoa</taxon>
        <taxon>Arthropoda</taxon>
        <taxon>Hexapoda</taxon>
        <taxon>Insecta</taxon>
        <taxon>Pterygota</taxon>
        <taxon>Neoptera</taxon>
        <taxon>Endopterygota</taxon>
        <taxon>Coleoptera</taxon>
        <taxon>Polyphaga</taxon>
        <taxon>Cucujiformia</taxon>
        <taxon>Coccinelloidea</taxon>
        <taxon>Coccinellidae</taxon>
        <taxon>Scymninae</taxon>
        <taxon>Scymnini</taxon>
        <taxon>Cryptolaemus</taxon>
    </lineage>
</organism>
<accession>A0ABD2MY81</accession>
<protein>
    <submittedName>
        <fullName evidence="1">Uncharacterized protein</fullName>
    </submittedName>
</protein>
<reference evidence="1 2" key="1">
    <citation type="journal article" date="2021" name="BMC Biol.">
        <title>Horizontally acquired antibacterial genes associated with adaptive radiation of ladybird beetles.</title>
        <authorList>
            <person name="Li H.S."/>
            <person name="Tang X.F."/>
            <person name="Huang Y.H."/>
            <person name="Xu Z.Y."/>
            <person name="Chen M.L."/>
            <person name="Du X.Y."/>
            <person name="Qiu B.Y."/>
            <person name="Chen P.T."/>
            <person name="Zhang W."/>
            <person name="Slipinski A."/>
            <person name="Escalona H.E."/>
            <person name="Waterhouse R.M."/>
            <person name="Zwick A."/>
            <person name="Pang H."/>
        </authorList>
    </citation>
    <scope>NUCLEOTIDE SEQUENCE [LARGE SCALE GENOMIC DNA]</scope>
    <source>
        <strain evidence="1">SYSU2018</strain>
    </source>
</reference>
<dbReference type="PANTHER" id="PTHR31431">
    <property type="entry name" value="NUCLEOPORIN NUP188 HOMOLOG"/>
    <property type="match status" value="1"/>
</dbReference>
<dbReference type="PANTHER" id="PTHR31431:SF1">
    <property type="entry name" value="NUCLEOPORIN NUP188"/>
    <property type="match status" value="1"/>
</dbReference>
<dbReference type="AlphaFoldDB" id="A0ABD2MY81"/>
<keyword evidence="2" id="KW-1185">Reference proteome</keyword>
<gene>
    <name evidence="1" type="ORF">HHI36_021939</name>
</gene>
<comment type="caution">
    <text evidence="1">The sequence shown here is derived from an EMBL/GenBank/DDBJ whole genome shotgun (WGS) entry which is preliminary data.</text>
</comment>
<dbReference type="Proteomes" id="UP001516400">
    <property type="component" value="Unassembled WGS sequence"/>
</dbReference>
<name>A0ABD2MY81_9CUCU</name>
<sequence>MNIFLQYLIQEKFYLQKVMLNEVDWLNGKTLERIKLSKLHLSIFLRLLNDWNLKPSDAILKPKIQTVTKCAASFITNAFSSSLANLACRLLEKLSLDPDIPILAVLEMDYSQIQCLFLEKLRDPLEDDIFKITALDLINTSLLTQNGLTAAFFNALDVIEKKEKSKSVPADSVCDFMIDYLENIQKSPDYLTNPVQKSILRVFSTLWSTGRENLVQDIYSLKCFWPLLTDPLFHPSIRDPEVYTHILTITTIHILEFQKNVDKNLKQVITDFFKNEKLIEEWIGYIKSVLSNVSDDQSKEACAFIFAWKKLVISIKTYIPEVITSTSIQCSLILSCLKGILWNFSVLTNNEIITDFSDLYLILIFTWPDSYKSEIETIDLLTTVLSTYVANCKFPSTHNREVFLTMVHKTIRDCSELLQCHPNLLNNLLKSVGLMLDSEYKHLCGHHDDINAKIRSVMCWVLVARVGDSVLTLNTVKPFSTFFKYHQYLSRMLISIRLLLSDINTLPMVKMLLKTLIHYAQSDIAMDFLTENSTILYDIIDNGKPYFQIVIRKNYQSI</sequence>
<evidence type="ECO:0000313" key="1">
    <source>
        <dbReference type="EMBL" id="KAL3271453.1"/>
    </source>
</evidence>
<dbReference type="EMBL" id="JABFTP020000042">
    <property type="protein sequence ID" value="KAL3271453.1"/>
    <property type="molecule type" value="Genomic_DNA"/>
</dbReference>